<dbReference type="SUPFAM" id="SSF50998">
    <property type="entry name" value="Quinoprotein alcohol dehydrogenase-like"/>
    <property type="match status" value="2"/>
</dbReference>
<dbReference type="STRING" id="1176198.SAMN05444716_103416"/>
<dbReference type="InterPro" id="IPR011047">
    <property type="entry name" value="Quinoprotein_ADH-like_sf"/>
</dbReference>
<dbReference type="Pfam" id="PF13360">
    <property type="entry name" value="PQQ_2"/>
    <property type="match status" value="1"/>
</dbReference>
<sequence>MLAVVLVLALAAGGAWFFLGGDGDDSGPPIAVDPGTPGGQLWAADAGADDAGQPAGTWFVNDTLVRATGTSFTAYGVADGAERWSLELEGAHLCVPTTATRDGVIVVGHGDSNCGQNITFVDLAAGETGWSRRLEPQENPLSLEIAMTDTAYAVQTIGGWTVHSLADGEVISSGGAVYNVLNQDVNDTDFARGVELVQGAEICAVDGVAGGETLLRRRTCATVTDPAGPTLTDPFSRLEEIDPDSGDTRWSLDLPEGRWLSKIVSKAPLVLLLRDDQFGGNQELAVVEDGGITRTVPLAAVAELDSSELAGFVEAHCRDGIVVYEPLDDCGGIVTNGHTLYVSANSTMGTSQVRALDLATGEVLWSYEPEYVTRHLLIGTDDAGILAHQAGYRDEPGQVVRLTPDGQRAEPLFRTDDLILPGMTYTAWTDGNLVLAAAKSGEEFGLTAYGPEGTVAEPAQP</sequence>
<dbReference type="AlphaFoldDB" id="A0A1I6RU84"/>
<keyword evidence="3" id="KW-1185">Reference proteome</keyword>
<accession>A0A1I6RU84</accession>
<dbReference type="InterPro" id="IPR002372">
    <property type="entry name" value="PQQ_rpt_dom"/>
</dbReference>
<dbReference type="InterPro" id="IPR018391">
    <property type="entry name" value="PQQ_b-propeller_rpt"/>
</dbReference>
<organism evidence="2 3">
    <name type="scientific">Streptomyces harbinensis</name>
    <dbReference type="NCBI Taxonomy" id="1176198"/>
    <lineage>
        <taxon>Bacteria</taxon>
        <taxon>Bacillati</taxon>
        <taxon>Actinomycetota</taxon>
        <taxon>Actinomycetes</taxon>
        <taxon>Kitasatosporales</taxon>
        <taxon>Streptomycetaceae</taxon>
        <taxon>Streptomyces</taxon>
    </lineage>
</organism>
<dbReference type="RefSeq" id="WP_019433725.1">
    <property type="nucleotide sequence ID" value="NZ_FPAB01000003.1"/>
</dbReference>
<dbReference type="Gene3D" id="2.130.10.10">
    <property type="entry name" value="YVTN repeat-like/Quinoprotein amine dehydrogenase"/>
    <property type="match status" value="1"/>
</dbReference>
<protein>
    <submittedName>
        <fullName evidence="2">PQQ enzyme repeat-containing protein</fullName>
    </submittedName>
</protein>
<reference evidence="3" key="1">
    <citation type="submission" date="2016-10" db="EMBL/GenBank/DDBJ databases">
        <authorList>
            <person name="Varghese N."/>
            <person name="Submissions S."/>
        </authorList>
    </citation>
    <scope>NUCLEOTIDE SEQUENCE [LARGE SCALE GENOMIC DNA]</scope>
    <source>
        <strain evidence="3">CGMCC 4.7047</strain>
    </source>
</reference>
<name>A0A1I6RU84_9ACTN</name>
<dbReference type="InterPro" id="IPR015943">
    <property type="entry name" value="WD40/YVTN_repeat-like_dom_sf"/>
</dbReference>
<evidence type="ECO:0000259" key="1">
    <source>
        <dbReference type="Pfam" id="PF13360"/>
    </source>
</evidence>
<feature type="domain" description="Pyrrolo-quinoline quinone repeat" evidence="1">
    <location>
        <begin position="31"/>
        <end position="173"/>
    </location>
</feature>
<dbReference type="SMART" id="SM00564">
    <property type="entry name" value="PQQ"/>
    <property type="match status" value="2"/>
</dbReference>
<gene>
    <name evidence="2" type="ORF">SAMN05444716_103416</name>
</gene>
<dbReference type="EMBL" id="FPAB01000003">
    <property type="protein sequence ID" value="SFS68277.1"/>
    <property type="molecule type" value="Genomic_DNA"/>
</dbReference>
<evidence type="ECO:0000313" key="3">
    <source>
        <dbReference type="Proteomes" id="UP000198873"/>
    </source>
</evidence>
<dbReference type="Proteomes" id="UP000198873">
    <property type="component" value="Unassembled WGS sequence"/>
</dbReference>
<proteinExistence type="predicted"/>
<evidence type="ECO:0000313" key="2">
    <source>
        <dbReference type="EMBL" id="SFS68277.1"/>
    </source>
</evidence>